<dbReference type="CDD" id="cd07067">
    <property type="entry name" value="HP_PGM_like"/>
    <property type="match status" value="1"/>
</dbReference>
<feature type="active site" description="Proton donor/acceptor" evidence="2">
    <location>
        <position position="88"/>
    </location>
</feature>
<accession>A0A1F7ILF6</accession>
<feature type="binding site" evidence="3">
    <location>
        <begin position="13"/>
        <end position="20"/>
    </location>
    <ligand>
        <name>substrate</name>
    </ligand>
</feature>
<dbReference type="GO" id="GO:0045820">
    <property type="term" value="P:negative regulation of glycolytic process"/>
    <property type="evidence" value="ECO:0007669"/>
    <property type="project" value="TreeGrafter"/>
</dbReference>
<dbReference type="InterPro" id="IPR001345">
    <property type="entry name" value="PG/BPGM_mutase_AS"/>
</dbReference>
<dbReference type="GO" id="GO:0004331">
    <property type="term" value="F:fructose-2,6-bisphosphate 2-phosphatase activity"/>
    <property type="evidence" value="ECO:0007669"/>
    <property type="project" value="TreeGrafter"/>
</dbReference>
<dbReference type="InterPro" id="IPR029033">
    <property type="entry name" value="His_PPase_superfam"/>
</dbReference>
<dbReference type="SMART" id="SM00855">
    <property type="entry name" value="PGAM"/>
    <property type="match status" value="1"/>
</dbReference>
<gene>
    <name evidence="4" type="ORF">A2957_03230</name>
</gene>
<sequence length="227" mass="26246">MKKDLNCVMYIARHGETDWNMKKLLMGGGSDIPLNQNGEQQAKELSEHLDDIHFDAIFSSSLERATKTAEYVALKRKLAVKTTEALKERRFGPYEGKHYSVLNNELKDTLEKFDELPDEEKFSFKLHDGIESDEELEARVITYLREVSVAYQGKTVLILCHGAIMRFLLWKFGMGTYKQLDYDVVEIHNTAYIKVRSDGVDFFVDDVYRIEGLPEWRSLKSSKHVVV</sequence>
<evidence type="ECO:0000256" key="1">
    <source>
        <dbReference type="ARBA" id="ARBA00022801"/>
    </source>
</evidence>
<dbReference type="InterPro" id="IPR051695">
    <property type="entry name" value="Phosphoglycerate_Mutase"/>
</dbReference>
<dbReference type="PANTHER" id="PTHR46517">
    <property type="entry name" value="FRUCTOSE-2,6-BISPHOSPHATASE TIGAR"/>
    <property type="match status" value="1"/>
</dbReference>
<dbReference type="Proteomes" id="UP000179072">
    <property type="component" value="Unassembled WGS sequence"/>
</dbReference>
<evidence type="ECO:0008006" key="6">
    <source>
        <dbReference type="Google" id="ProtNLM"/>
    </source>
</evidence>
<organism evidence="4 5">
    <name type="scientific">Candidatus Roizmanbacteria bacterium RIFCSPLOWO2_01_FULL_38_11</name>
    <dbReference type="NCBI Taxonomy" id="1802060"/>
    <lineage>
        <taxon>Bacteria</taxon>
        <taxon>Candidatus Roizmaniibacteriota</taxon>
    </lineage>
</organism>
<dbReference type="AlphaFoldDB" id="A0A1F7ILF6"/>
<dbReference type="EMBL" id="MGAK01000024">
    <property type="protein sequence ID" value="OGK44130.1"/>
    <property type="molecule type" value="Genomic_DNA"/>
</dbReference>
<feature type="active site" description="Tele-phosphohistidine intermediate" evidence="2">
    <location>
        <position position="14"/>
    </location>
</feature>
<comment type="caution">
    <text evidence="4">The sequence shown here is derived from an EMBL/GenBank/DDBJ whole genome shotgun (WGS) entry which is preliminary data.</text>
</comment>
<feature type="binding site" evidence="3">
    <location>
        <position position="64"/>
    </location>
    <ligand>
        <name>substrate</name>
    </ligand>
</feature>
<dbReference type="SUPFAM" id="SSF53254">
    <property type="entry name" value="Phosphoglycerate mutase-like"/>
    <property type="match status" value="1"/>
</dbReference>
<dbReference type="InterPro" id="IPR013078">
    <property type="entry name" value="His_Pase_superF_clade-1"/>
</dbReference>
<proteinExistence type="predicted"/>
<keyword evidence="1" id="KW-0378">Hydrolase</keyword>
<dbReference type="PROSITE" id="PS00175">
    <property type="entry name" value="PG_MUTASE"/>
    <property type="match status" value="1"/>
</dbReference>
<evidence type="ECO:0000313" key="5">
    <source>
        <dbReference type="Proteomes" id="UP000179072"/>
    </source>
</evidence>
<dbReference type="GO" id="GO:0043456">
    <property type="term" value="P:regulation of pentose-phosphate shunt"/>
    <property type="evidence" value="ECO:0007669"/>
    <property type="project" value="TreeGrafter"/>
</dbReference>
<dbReference type="STRING" id="1802060.A2957_03230"/>
<dbReference type="Pfam" id="PF00300">
    <property type="entry name" value="His_Phos_1"/>
    <property type="match status" value="1"/>
</dbReference>
<protein>
    <recommendedName>
        <fullName evidence="6">Phosphoglycerate mutase</fullName>
    </recommendedName>
</protein>
<dbReference type="GO" id="GO:0005829">
    <property type="term" value="C:cytosol"/>
    <property type="evidence" value="ECO:0007669"/>
    <property type="project" value="TreeGrafter"/>
</dbReference>
<evidence type="ECO:0000256" key="3">
    <source>
        <dbReference type="PIRSR" id="PIRSR613078-2"/>
    </source>
</evidence>
<dbReference type="Gene3D" id="3.40.50.1240">
    <property type="entry name" value="Phosphoglycerate mutase-like"/>
    <property type="match status" value="1"/>
</dbReference>
<evidence type="ECO:0000256" key="2">
    <source>
        <dbReference type="PIRSR" id="PIRSR613078-1"/>
    </source>
</evidence>
<reference evidence="4 5" key="1">
    <citation type="journal article" date="2016" name="Nat. Commun.">
        <title>Thousands of microbial genomes shed light on interconnected biogeochemical processes in an aquifer system.</title>
        <authorList>
            <person name="Anantharaman K."/>
            <person name="Brown C.T."/>
            <person name="Hug L.A."/>
            <person name="Sharon I."/>
            <person name="Castelle C.J."/>
            <person name="Probst A.J."/>
            <person name="Thomas B.C."/>
            <person name="Singh A."/>
            <person name="Wilkins M.J."/>
            <person name="Karaoz U."/>
            <person name="Brodie E.L."/>
            <person name="Williams K.H."/>
            <person name="Hubbard S.S."/>
            <person name="Banfield J.F."/>
        </authorList>
    </citation>
    <scope>NUCLEOTIDE SEQUENCE [LARGE SCALE GENOMIC DNA]</scope>
</reference>
<evidence type="ECO:0000313" key="4">
    <source>
        <dbReference type="EMBL" id="OGK44130.1"/>
    </source>
</evidence>
<name>A0A1F7ILF6_9BACT</name>
<dbReference type="PANTHER" id="PTHR46517:SF1">
    <property type="entry name" value="FRUCTOSE-2,6-BISPHOSPHATASE TIGAR"/>
    <property type="match status" value="1"/>
</dbReference>